<gene>
    <name evidence="1" type="ORF">CW311_11560</name>
</gene>
<dbReference type="Proteomes" id="UP000233553">
    <property type="component" value="Unassembled WGS sequence"/>
</dbReference>
<evidence type="ECO:0000313" key="2">
    <source>
        <dbReference type="Proteomes" id="UP000233553"/>
    </source>
</evidence>
<accession>A0A2N0WEX0</accession>
<name>A0A2N0WEX0_9GAMM</name>
<dbReference type="RefSeq" id="WP_101236606.1">
    <property type="nucleotide sequence ID" value="NZ_PISJ01000013.1"/>
</dbReference>
<reference evidence="1 2" key="1">
    <citation type="submission" date="2017-12" db="EMBL/GenBank/DDBJ databases">
        <title>Draft Genome sequences of multiple microbial strains isolated from spacecraft associated surfaces.</title>
        <authorList>
            <person name="Seuylemezian A."/>
            <person name="Vaishampayan P."/>
            <person name="Venkateswaran K."/>
        </authorList>
    </citation>
    <scope>NUCLEOTIDE SEQUENCE [LARGE SCALE GENOMIC DNA]</scope>
    <source>
        <strain evidence="1 2">2P01AA</strain>
    </source>
</reference>
<sequence>MGHNFLFNLIICLTNIKEEKNKILEALDKGENVEFPEELKEYFLYLKDAFYINGLTRFPAGENGLSIQVRISYISAYSSVSFNGNSTEETLKTYENF</sequence>
<organism evidence="1 2">
    <name type="scientific">Acinetobacter proteolyticus</name>
    <dbReference type="NCBI Taxonomy" id="1776741"/>
    <lineage>
        <taxon>Bacteria</taxon>
        <taxon>Pseudomonadati</taxon>
        <taxon>Pseudomonadota</taxon>
        <taxon>Gammaproteobacteria</taxon>
        <taxon>Moraxellales</taxon>
        <taxon>Moraxellaceae</taxon>
        <taxon>Acinetobacter</taxon>
    </lineage>
</organism>
<dbReference type="AlphaFoldDB" id="A0A2N0WEX0"/>
<evidence type="ECO:0000313" key="1">
    <source>
        <dbReference type="EMBL" id="PKF33431.1"/>
    </source>
</evidence>
<dbReference type="EMBL" id="PISJ01000013">
    <property type="protein sequence ID" value="PKF33431.1"/>
    <property type="molecule type" value="Genomic_DNA"/>
</dbReference>
<comment type="caution">
    <text evidence="1">The sequence shown here is derived from an EMBL/GenBank/DDBJ whole genome shotgun (WGS) entry which is preliminary data.</text>
</comment>
<protein>
    <submittedName>
        <fullName evidence="1">Uncharacterized protein</fullName>
    </submittedName>
</protein>
<proteinExistence type="predicted"/>